<keyword evidence="2" id="KW-1185">Reference proteome</keyword>
<dbReference type="RefSeq" id="WP_310304002.1">
    <property type="nucleotide sequence ID" value="NZ_BAAAPS010000003.1"/>
</dbReference>
<proteinExistence type="predicted"/>
<organism evidence="1 2">
    <name type="scientific">Nocardioides marmoribigeumensis</name>
    <dbReference type="NCBI Taxonomy" id="433649"/>
    <lineage>
        <taxon>Bacteria</taxon>
        <taxon>Bacillati</taxon>
        <taxon>Actinomycetota</taxon>
        <taxon>Actinomycetes</taxon>
        <taxon>Propionibacteriales</taxon>
        <taxon>Nocardioidaceae</taxon>
        <taxon>Nocardioides</taxon>
    </lineage>
</organism>
<dbReference type="SUPFAM" id="SSF52317">
    <property type="entry name" value="Class I glutamine amidotransferase-like"/>
    <property type="match status" value="1"/>
</dbReference>
<dbReference type="InterPro" id="IPR011697">
    <property type="entry name" value="Peptidase_C26"/>
</dbReference>
<evidence type="ECO:0000313" key="1">
    <source>
        <dbReference type="EMBL" id="MDR7363518.1"/>
    </source>
</evidence>
<dbReference type="EMBL" id="JAVDYG010000001">
    <property type="protein sequence ID" value="MDR7363518.1"/>
    <property type="molecule type" value="Genomic_DNA"/>
</dbReference>
<dbReference type="Gene3D" id="3.40.50.880">
    <property type="match status" value="1"/>
</dbReference>
<keyword evidence="1" id="KW-0315">Glutamine amidotransferase</keyword>
<dbReference type="CDD" id="cd01745">
    <property type="entry name" value="GATase1_2"/>
    <property type="match status" value="1"/>
</dbReference>
<dbReference type="InterPro" id="IPR044668">
    <property type="entry name" value="PuuD-like"/>
</dbReference>
<accession>A0ABU2BYN2</accession>
<dbReference type="InterPro" id="IPR029062">
    <property type="entry name" value="Class_I_gatase-like"/>
</dbReference>
<gene>
    <name evidence="1" type="ORF">J2S63_003071</name>
</gene>
<dbReference type="Proteomes" id="UP001183648">
    <property type="component" value="Unassembled WGS sequence"/>
</dbReference>
<comment type="caution">
    <text evidence="1">The sequence shown here is derived from an EMBL/GenBank/DDBJ whole genome shotgun (WGS) entry which is preliminary data.</text>
</comment>
<dbReference type="PANTHER" id="PTHR43235:SF1">
    <property type="entry name" value="GLUTAMINE AMIDOTRANSFERASE PB2B2.05-RELATED"/>
    <property type="match status" value="1"/>
</dbReference>
<evidence type="ECO:0000313" key="2">
    <source>
        <dbReference type="Proteomes" id="UP001183648"/>
    </source>
</evidence>
<dbReference type="PROSITE" id="PS51273">
    <property type="entry name" value="GATASE_TYPE_1"/>
    <property type="match status" value="1"/>
</dbReference>
<sequence length="238" mass="25649">MTPLIGLTAYREQARWGVWDTRADLLPEVYARAVEAVGGVPVLLPPTTHPSVEEAARLVVSRLDGLVISGGADVSPHQYAAEPHPRTRGWRDDRDTWEIALLDAAEERVLPVLGVCRGMQVMAVRAGGTLEQHLPDEVGHEQHGPSPGEFGEVGVRLASGTRLASLVGDRSVEGLGVRCHHHQAVREHPGFAPVAWAEDGTLEAMEAPGARFCVAVQWHPEMLADVGLFAGLVEAARR</sequence>
<reference evidence="1 2" key="1">
    <citation type="submission" date="2023-07" db="EMBL/GenBank/DDBJ databases">
        <title>Sequencing the genomes of 1000 actinobacteria strains.</title>
        <authorList>
            <person name="Klenk H.-P."/>
        </authorList>
    </citation>
    <scope>NUCLEOTIDE SEQUENCE [LARGE SCALE GENOMIC DNA]</scope>
    <source>
        <strain evidence="1 2">DSM 19426</strain>
    </source>
</reference>
<dbReference type="Pfam" id="PF07722">
    <property type="entry name" value="Peptidase_C26"/>
    <property type="match status" value="1"/>
</dbReference>
<name>A0ABU2BYN2_9ACTN</name>
<protein>
    <submittedName>
        <fullName evidence="1">Glutamine amidotransferase</fullName>
    </submittedName>
</protein>
<dbReference type="PANTHER" id="PTHR43235">
    <property type="entry name" value="GLUTAMINE AMIDOTRANSFERASE PB2B2.05-RELATED"/>
    <property type="match status" value="1"/>
</dbReference>